<keyword evidence="3" id="KW-1185">Reference proteome</keyword>
<keyword evidence="1" id="KW-0812">Transmembrane</keyword>
<dbReference type="AlphaFoldDB" id="A0A0W1ABU4"/>
<reference evidence="2 3" key="1">
    <citation type="submission" date="2015-11" db="EMBL/GenBank/DDBJ databases">
        <title>Genomic analysis of 38 Legionella species identifies large and diverse effector repertoires.</title>
        <authorList>
            <person name="Burstein D."/>
            <person name="Amaro F."/>
            <person name="Zusman T."/>
            <person name="Lifshitz Z."/>
            <person name="Cohen O."/>
            <person name="Gilbert J.A."/>
            <person name="Pupko T."/>
            <person name="Shuman H.A."/>
            <person name="Segal G."/>
        </authorList>
    </citation>
    <scope>NUCLEOTIDE SEQUENCE [LARGE SCALE GENOMIC DNA]</scope>
    <source>
        <strain evidence="2 3">ATCC 51914</strain>
    </source>
</reference>
<sequence length="274" mass="30935">MLCCLMTVANSTRIPIVIILYIIKKILTKWVFLNIPLMFLYYSIRPLNRTFVYVTTELNMPKALTHLCKKVNLSLFNDTLTVYPKSTGPKKLPVIRNEFELLLAVLFMQMDCASAEINTFFMTKDTELGVYRFVHRNDSDHALYHQDDFDMEDDHYHAQFDKTIDATKLDSICSILERENIITSDEHASFIKAFKEANTLPSVPTKLVTVSVTSSVLVTDQQTSVPKITVSSEQGATTTFAGLKRGFFNVKPTSVAPKPAVVTAQPEQQTASLH</sequence>
<gene>
    <name evidence="2" type="ORF">Lwal_1567</name>
</gene>
<evidence type="ECO:0000313" key="2">
    <source>
        <dbReference type="EMBL" id="KTD78797.1"/>
    </source>
</evidence>
<comment type="caution">
    <text evidence="2">The sequence shown here is derived from an EMBL/GenBank/DDBJ whole genome shotgun (WGS) entry which is preliminary data.</text>
</comment>
<feature type="transmembrane region" description="Helical" evidence="1">
    <location>
        <begin position="26"/>
        <end position="44"/>
    </location>
</feature>
<dbReference type="Proteomes" id="UP000054729">
    <property type="component" value="Unassembled WGS sequence"/>
</dbReference>
<dbReference type="PATRIC" id="fig|66969.6.peg.1708"/>
<evidence type="ECO:0000313" key="3">
    <source>
        <dbReference type="Proteomes" id="UP000054729"/>
    </source>
</evidence>
<keyword evidence="1" id="KW-0472">Membrane</keyword>
<proteinExistence type="predicted"/>
<evidence type="ECO:0000256" key="1">
    <source>
        <dbReference type="SAM" id="Phobius"/>
    </source>
</evidence>
<keyword evidence="1" id="KW-1133">Transmembrane helix</keyword>
<dbReference type="EMBL" id="LNZB01000038">
    <property type="protein sequence ID" value="KTD78797.1"/>
    <property type="molecule type" value="Genomic_DNA"/>
</dbReference>
<protein>
    <submittedName>
        <fullName evidence="2">Uncharacterized protein</fullName>
    </submittedName>
</protein>
<organism evidence="2 3">
    <name type="scientific">Legionella waltersii</name>
    <dbReference type="NCBI Taxonomy" id="66969"/>
    <lineage>
        <taxon>Bacteria</taxon>
        <taxon>Pseudomonadati</taxon>
        <taxon>Pseudomonadota</taxon>
        <taxon>Gammaproteobacteria</taxon>
        <taxon>Legionellales</taxon>
        <taxon>Legionellaceae</taxon>
        <taxon>Legionella</taxon>
    </lineage>
</organism>
<accession>A0A0W1ABU4</accession>
<name>A0A0W1ABU4_9GAMM</name>